<dbReference type="Proteomes" id="UP001623348">
    <property type="component" value="Unassembled WGS sequence"/>
</dbReference>
<protein>
    <submittedName>
        <fullName evidence="2">Uncharacterized protein</fullName>
    </submittedName>
</protein>
<sequence length="217" mass="23736">MCPVRDGQMDGWTEEPQPCREPRGVQLVDGSSLVLAPGQFWLQLVCSFRSSSWMAPGQFMAPAHLQLQPMDGSGWFQLQLVVVPASLQLQVQLLDSSSSVLAPAHLRFPSQAQLICRSGSSSVLAPAHLWFPSQKWMTLDHFSSSWLWFQLVCSFRSSSSPLQCSWSPSSSPTDSQFRGVCGSSSSPVELVLVPAILAFGQAVNQSLSPLGYEYDLS</sequence>
<evidence type="ECO:0000313" key="2">
    <source>
        <dbReference type="EMBL" id="GAB0189481.1"/>
    </source>
</evidence>
<evidence type="ECO:0000256" key="1">
    <source>
        <dbReference type="SAM" id="MobiDB-lite"/>
    </source>
</evidence>
<name>A0ABC9WW08_GRUJA</name>
<proteinExistence type="predicted"/>
<evidence type="ECO:0000313" key="3">
    <source>
        <dbReference type="Proteomes" id="UP001623348"/>
    </source>
</evidence>
<accession>A0ABC9WW08</accession>
<dbReference type="AlphaFoldDB" id="A0ABC9WW08"/>
<dbReference type="EMBL" id="BAAFJT010000004">
    <property type="protein sequence ID" value="GAB0189481.1"/>
    <property type="molecule type" value="Genomic_DNA"/>
</dbReference>
<gene>
    <name evidence="2" type="ORF">GRJ2_001413400</name>
</gene>
<reference evidence="2 3" key="1">
    <citation type="submission" date="2024-06" db="EMBL/GenBank/DDBJ databases">
        <title>The draft genome of Grus japonensis, version 3.</title>
        <authorList>
            <person name="Nabeshima K."/>
            <person name="Suzuki S."/>
            <person name="Onuma M."/>
        </authorList>
    </citation>
    <scope>NUCLEOTIDE SEQUENCE [LARGE SCALE GENOMIC DNA]</scope>
    <source>
        <strain evidence="2 3">451A</strain>
    </source>
</reference>
<feature type="region of interest" description="Disordered" evidence="1">
    <location>
        <begin position="1"/>
        <end position="21"/>
    </location>
</feature>
<keyword evidence="3" id="KW-1185">Reference proteome</keyword>
<comment type="caution">
    <text evidence="2">The sequence shown here is derived from an EMBL/GenBank/DDBJ whole genome shotgun (WGS) entry which is preliminary data.</text>
</comment>
<organism evidence="2 3">
    <name type="scientific">Grus japonensis</name>
    <name type="common">Japanese crane</name>
    <name type="synonym">Red-crowned crane</name>
    <dbReference type="NCBI Taxonomy" id="30415"/>
    <lineage>
        <taxon>Eukaryota</taxon>
        <taxon>Metazoa</taxon>
        <taxon>Chordata</taxon>
        <taxon>Craniata</taxon>
        <taxon>Vertebrata</taxon>
        <taxon>Euteleostomi</taxon>
        <taxon>Archelosauria</taxon>
        <taxon>Archosauria</taxon>
        <taxon>Dinosauria</taxon>
        <taxon>Saurischia</taxon>
        <taxon>Theropoda</taxon>
        <taxon>Coelurosauria</taxon>
        <taxon>Aves</taxon>
        <taxon>Neognathae</taxon>
        <taxon>Neoaves</taxon>
        <taxon>Gruiformes</taxon>
        <taxon>Gruidae</taxon>
        <taxon>Grus</taxon>
    </lineage>
</organism>